<name>A0ABT3GSS9_9BACT</name>
<evidence type="ECO:0000313" key="2">
    <source>
        <dbReference type="Proteomes" id="UP001320876"/>
    </source>
</evidence>
<dbReference type="EMBL" id="JAPDDT010000029">
    <property type="protein sequence ID" value="MCW1926546.1"/>
    <property type="molecule type" value="Genomic_DNA"/>
</dbReference>
<comment type="caution">
    <text evidence="1">The sequence shown here is derived from an EMBL/GenBank/DDBJ whole genome shotgun (WGS) entry which is preliminary data.</text>
</comment>
<proteinExistence type="predicted"/>
<reference evidence="1 2" key="1">
    <citation type="submission" date="2022-10" db="EMBL/GenBank/DDBJ databases">
        <title>Luteolibacter arcticus strain CCTCC AB 2014275, whole genome shotgun sequencing project.</title>
        <authorList>
            <person name="Zhao G."/>
            <person name="Shen L."/>
        </authorList>
    </citation>
    <scope>NUCLEOTIDE SEQUENCE [LARGE SCALE GENOMIC DNA]</scope>
    <source>
        <strain evidence="1 2">CCTCC AB 2014275</strain>
    </source>
</reference>
<gene>
    <name evidence="1" type="ORF">OKA05_28600</name>
</gene>
<organism evidence="1 2">
    <name type="scientific">Luteolibacter arcticus</name>
    <dbReference type="NCBI Taxonomy" id="1581411"/>
    <lineage>
        <taxon>Bacteria</taxon>
        <taxon>Pseudomonadati</taxon>
        <taxon>Verrucomicrobiota</taxon>
        <taxon>Verrucomicrobiia</taxon>
        <taxon>Verrucomicrobiales</taxon>
        <taxon>Verrucomicrobiaceae</taxon>
        <taxon>Luteolibacter</taxon>
    </lineage>
</organism>
<protein>
    <recommendedName>
        <fullName evidence="3">CHAT domain-containing protein</fullName>
    </recommendedName>
</protein>
<dbReference type="RefSeq" id="WP_264490654.1">
    <property type="nucleotide sequence ID" value="NZ_JAPDDT010000029.1"/>
</dbReference>
<evidence type="ECO:0000313" key="1">
    <source>
        <dbReference type="EMBL" id="MCW1926546.1"/>
    </source>
</evidence>
<sequence>MDPLKTAICIHAQSADLKFLNRVRNRIEKVLRSQVRSFRLDTHESNSYAMGALKSSVEGVVVIMAHGGADYLRGGEYSNRETGQSYEVERFIKRDQMDVLSGKVIFCMSCDSNELAEAALEAGAIAFVGFDEIPFDRFDAAGEAIGGHVLVKHCQEKLIAPAIIAALERFFSGRATLDEAVEFLKLWIAKSAVAYVRKYTKVKERREVAALFLKVRSGIRYHGPLGIRFQLEPTEE</sequence>
<evidence type="ECO:0008006" key="3">
    <source>
        <dbReference type="Google" id="ProtNLM"/>
    </source>
</evidence>
<dbReference type="Proteomes" id="UP001320876">
    <property type="component" value="Unassembled WGS sequence"/>
</dbReference>
<accession>A0ABT3GSS9</accession>
<keyword evidence="2" id="KW-1185">Reference proteome</keyword>